<dbReference type="NCBIfam" id="TIGR00099">
    <property type="entry name" value="Cof-subfamily"/>
    <property type="match status" value="1"/>
</dbReference>
<dbReference type="InterPro" id="IPR036412">
    <property type="entry name" value="HAD-like_sf"/>
</dbReference>
<comment type="caution">
    <text evidence="1">The sequence shown here is derived from an EMBL/GenBank/DDBJ whole genome shotgun (WGS) entry which is preliminary data.</text>
</comment>
<keyword evidence="1" id="KW-0378">Hydrolase</keyword>
<sequence length="278" mass="29926">MILEVSMYKLITCDLDETLLDDSGVMTPKTIGAIKAALAKGIYFVPNSGRSYTSFQDNLKTLGLAGVADSYSISFNGALTIDNEHNAIIADHALDLPVAKQIYDITMTSGGAVHVYTPEHGRIWHPLPYDVDYLSQRGVDFEVMADNTPFDILGTEPVMKIIVALPTMAQRIALRDQVVQQVTTPLSTAFSSDRYIEFNRAGVDKGRGVVALAADLGIKPAEIIAIGDNSNDLPMIKAAGLGVSVANGIDAVKAQAQYVTQNDNNHDAVAEVIEKFVL</sequence>
<dbReference type="Proteomes" id="UP000051236">
    <property type="component" value="Unassembled WGS sequence"/>
</dbReference>
<dbReference type="NCBIfam" id="TIGR01484">
    <property type="entry name" value="HAD-SF-IIB"/>
    <property type="match status" value="1"/>
</dbReference>
<keyword evidence="2" id="KW-1185">Reference proteome</keyword>
<dbReference type="GO" id="GO:0016791">
    <property type="term" value="F:phosphatase activity"/>
    <property type="evidence" value="ECO:0007669"/>
    <property type="project" value="UniProtKB-ARBA"/>
</dbReference>
<dbReference type="PANTHER" id="PTHR10000:SF8">
    <property type="entry name" value="HAD SUPERFAMILY HYDROLASE-LIKE, TYPE 3"/>
    <property type="match status" value="1"/>
</dbReference>
<gene>
    <name evidence="1" type="ORF">FC83_GL000137</name>
</gene>
<accession>A0A0R1XZQ6</accession>
<dbReference type="SUPFAM" id="SSF56784">
    <property type="entry name" value="HAD-like"/>
    <property type="match status" value="1"/>
</dbReference>
<dbReference type="Gene3D" id="3.30.1240.10">
    <property type="match status" value="1"/>
</dbReference>
<organism evidence="1 2">
    <name type="scientific">Agrilactobacillus composti DSM 18527 = JCM 14202</name>
    <dbReference type="NCBI Taxonomy" id="1423734"/>
    <lineage>
        <taxon>Bacteria</taxon>
        <taxon>Bacillati</taxon>
        <taxon>Bacillota</taxon>
        <taxon>Bacilli</taxon>
        <taxon>Lactobacillales</taxon>
        <taxon>Lactobacillaceae</taxon>
        <taxon>Agrilactobacillus</taxon>
    </lineage>
</organism>
<dbReference type="CDD" id="cd07516">
    <property type="entry name" value="HAD_Pase"/>
    <property type="match status" value="1"/>
</dbReference>
<dbReference type="AlphaFoldDB" id="A0A0R1XZQ6"/>
<dbReference type="GO" id="GO:0000287">
    <property type="term" value="F:magnesium ion binding"/>
    <property type="evidence" value="ECO:0007669"/>
    <property type="project" value="TreeGrafter"/>
</dbReference>
<dbReference type="SFLD" id="SFLDG01140">
    <property type="entry name" value="C2.B:_Phosphomannomutase_and_P"/>
    <property type="match status" value="1"/>
</dbReference>
<name>A0A0R1XZQ6_9LACO</name>
<evidence type="ECO:0000313" key="1">
    <source>
        <dbReference type="EMBL" id="KRM32854.1"/>
    </source>
</evidence>
<reference evidence="1 2" key="1">
    <citation type="journal article" date="2015" name="Genome Announc.">
        <title>Expanding the biotechnology potential of lactobacilli through comparative genomics of 213 strains and associated genera.</title>
        <authorList>
            <person name="Sun Z."/>
            <person name="Harris H.M."/>
            <person name="McCann A."/>
            <person name="Guo C."/>
            <person name="Argimon S."/>
            <person name="Zhang W."/>
            <person name="Yang X."/>
            <person name="Jeffery I.B."/>
            <person name="Cooney J.C."/>
            <person name="Kagawa T.F."/>
            <person name="Liu W."/>
            <person name="Song Y."/>
            <person name="Salvetti E."/>
            <person name="Wrobel A."/>
            <person name="Rasinkangas P."/>
            <person name="Parkhill J."/>
            <person name="Rea M.C."/>
            <person name="O'Sullivan O."/>
            <person name="Ritari J."/>
            <person name="Douillard F.P."/>
            <person name="Paul Ross R."/>
            <person name="Yang R."/>
            <person name="Briner A.E."/>
            <person name="Felis G.E."/>
            <person name="de Vos W.M."/>
            <person name="Barrangou R."/>
            <person name="Klaenhammer T.R."/>
            <person name="Caufield P.W."/>
            <person name="Cui Y."/>
            <person name="Zhang H."/>
            <person name="O'Toole P.W."/>
        </authorList>
    </citation>
    <scope>NUCLEOTIDE SEQUENCE [LARGE SCALE GENOMIC DNA]</scope>
    <source>
        <strain evidence="1 2">DSM 18527</strain>
    </source>
</reference>
<dbReference type="EMBL" id="AZGA01000065">
    <property type="protein sequence ID" value="KRM32854.1"/>
    <property type="molecule type" value="Genomic_DNA"/>
</dbReference>
<dbReference type="SFLD" id="SFLDS00003">
    <property type="entry name" value="Haloacid_Dehalogenase"/>
    <property type="match status" value="1"/>
</dbReference>
<dbReference type="InterPro" id="IPR006379">
    <property type="entry name" value="HAD-SF_hydro_IIB"/>
</dbReference>
<proteinExistence type="predicted"/>
<dbReference type="Pfam" id="PF08282">
    <property type="entry name" value="Hydrolase_3"/>
    <property type="match status" value="1"/>
</dbReference>
<dbReference type="eggNOG" id="COG0561">
    <property type="taxonomic scope" value="Bacteria"/>
</dbReference>
<evidence type="ECO:0000313" key="2">
    <source>
        <dbReference type="Proteomes" id="UP000051236"/>
    </source>
</evidence>
<dbReference type="PATRIC" id="fig|1423734.3.peg.136"/>
<dbReference type="Gene3D" id="3.40.50.1000">
    <property type="entry name" value="HAD superfamily/HAD-like"/>
    <property type="match status" value="1"/>
</dbReference>
<dbReference type="PANTHER" id="PTHR10000">
    <property type="entry name" value="PHOSPHOSERINE PHOSPHATASE"/>
    <property type="match status" value="1"/>
</dbReference>
<protein>
    <submittedName>
        <fullName evidence="1">HAD superfamily hydrolase</fullName>
    </submittedName>
</protein>
<dbReference type="STRING" id="1423734.FC83_GL000137"/>
<dbReference type="InterPro" id="IPR000150">
    <property type="entry name" value="Cof"/>
</dbReference>
<dbReference type="InterPro" id="IPR023214">
    <property type="entry name" value="HAD_sf"/>
</dbReference>
<dbReference type="GO" id="GO:0005829">
    <property type="term" value="C:cytosol"/>
    <property type="evidence" value="ECO:0007669"/>
    <property type="project" value="TreeGrafter"/>
</dbReference>